<organism evidence="3 4">
    <name type="scientific">Paenibacillus aurantius</name>
    <dbReference type="NCBI Taxonomy" id="2918900"/>
    <lineage>
        <taxon>Bacteria</taxon>
        <taxon>Bacillati</taxon>
        <taxon>Bacillota</taxon>
        <taxon>Bacilli</taxon>
        <taxon>Bacillales</taxon>
        <taxon>Paenibacillaceae</taxon>
        <taxon>Paenibacillus</taxon>
    </lineage>
</organism>
<keyword evidence="4" id="KW-1185">Reference proteome</keyword>
<dbReference type="NCBIfam" id="TIGR01891">
    <property type="entry name" value="amidohydrolases"/>
    <property type="match status" value="1"/>
</dbReference>
<dbReference type="PIRSF" id="PIRSF037226">
    <property type="entry name" value="Amidohydrolase_ACY1L2_prd"/>
    <property type="match status" value="1"/>
</dbReference>
<feature type="domain" description="Peptidase M20 dimerisation" evidence="2">
    <location>
        <begin position="172"/>
        <end position="252"/>
    </location>
</feature>
<evidence type="ECO:0000313" key="4">
    <source>
        <dbReference type="Proteomes" id="UP001305702"/>
    </source>
</evidence>
<dbReference type="Proteomes" id="UP001305702">
    <property type="component" value="Chromosome"/>
</dbReference>
<dbReference type="InterPro" id="IPR052030">
    <property type="entry name" value="Peptidase_M20/M20A_hydrolases"/>
</dbReference>
<name>A0AA96LKF9_9BACL</name>
<dbReference type="SUPFAM" id="SSF55031">
    <property type="entry name" value="Bacterial exopeptidase dimerisation domain"/>
    <property type="match status" value="1"/>
</dbReference>
<dbReference type="Pfam" id="PF07687">
    <property type="entry name" value="M20_dimer"/>
    <property type="match status" value="1"/>
</dbReference>
<dbReference type="GO" id="GO:0046657">
    <property type="term" value="P:folic acid catabolic process"/>
    <property type="evidence" value="ECO:0007669"/>
    <property type="project" value="TreeGrafter"/>
</dbReference>
<dbReference type="InterPro" id="IPR011650">
    <property type="entry name" value="Peptidase_M20_dimer"/>
</dbReference>
<dbReference type="CDD" id="cd03887">
    <property type="entry name" value="M20_Acy1L2"/>
    <property type="match status" value="1"/>
</dbReference>
<dbReference type="SUPFAM" id="SSF53187">
    <property type="entry name" value="Zn-dependent exopeptidases"/>
    <property type="match status" value="1"/>
</dbReference>
<dbReference type="GO" id="GO:0005737">
    <property type="term" value="C:cytoplasm"/>
    <property type="evidence" value="ECO:0007669"/>
    <property type="project" value="TreeGrafter"/>
</dbReference>
<sequence length="400" mass="43864">MKSIIHQTIDHYSTRFKEISHYIGQHPELGHEEFLACARLTEELRMHGFTVETGVLDLPTAFLATYSSPKPGPTIAFLSEYDALPDLGHACGHHLICMMSIGAAVGLKAVINQIGGTIRVYGTPAEESKGAKVPMAAAGLFDDVDVALMAHPYHSYIPSGTSLAMDAIEFEYFGRPAHAAASPHDGINALDAVLQLFNSINALRQQLQSHTRIHGIITEGGKAANIIPDYAAAQFYIRSANRPYTDEVAAKVLRCAEGAALQTGARLQTSNYEYSYDDLVTNAALSRTFTENLIASGVRSDEILEEKDSGSLDLGNVSRHCPTIHPYVKVIEEKYLLHTQEFRESAMTERAMEGMLLAAKVLASTAYDVMTRPGLLEEIKEEFRRSIPERAFLELQPAGR</sequence>
<dbReference type="AlphaFoldDB" id="A0AA96LKF9"/>
<evidence type="ECO:0000256" key="1">
    <source>
        <dbReference type="PIRNR" id="PIRNR037226"/>
    </source>
</evidence>
<dbReference type="InterPro" id="IPR017144">
    <property type="entry name" value="Xaa-Arg_dipeptidase"/>
</dbReference>
<comment type="similarity">
    <text evidence="1">Belongs to the peptidase M20A family.</text>
</comment>
<dbReference type="InterPro" id="IPR017439">
    <property type="entry name" value="Amidohydrolase"/>
</dbReference>
<dbReference type="GO" id="GO:0016805">
    <property type="term" value="F:dipeptidase activity"/>
    <property type="evidence" value="ECO:0007669"/>
    <property type="project" value="InterPro"/>
</dbReference>
<gene>
    <name evidence="3" type="ORF">MJA45_08420</name>
</gene>
<reference evidence="3 4" key="1">
    <citation type="submission" date="2022-02" db="EMBL/GenBank/DDBJ databases">
        <title>Paenibacillus sp. MBLB1776 Whole Genome Shotgun Sequencing.</title>
        <authorList>
            <person name="Hwang C.Y."/>
            <person name="Cho E.-S."/>
            <person name="Seo M.-J."/>
        </authorList>
    </citation>
    <scope>NUCLEOTIDE SEQUENCE [LARGE SCALE GENOMIC DNA]</scope>
    <source>
        <strain evidence="3 4">MBLB1776</strain>
    </source>
</reference>
<dbReference type="Gene3D" id="3.30.70.360">
    <property type="match status" value="1"/>
</dbReference>
<dbReference type="InterPro" id="IPR036264">
    <property type="entry name" value="Bact_exopeptidase_dim_dom"/>
</dbReference>
<dbReference type="RefSeq" id="WP_315606817.1">
    <property type="nucleotide sequence ID" value="NZ_CP130318.1"/>
</dbReference>
<dbReference type="GO" id="GO:0071713">
    <property type="term" value="F:para-aminobenzoyl-glutamate hydrolase activity"/>
    <property type="evidence" value="ECO:0007669"/>
    <property type="project" value="TreeGrafter"/>
</dbReference>
<dbReference type="Gene3D" id="3.40.630.10">
    <property type="entry name" value="Zn peptidases"/>
    <property type="match status" value="1"/>
</dbReference>
<dbReference type="FunFam" id="3.30.70.360:FF:000004">
    <property type="entry name" value="Peptidase M20 domain-containing protein 2"/>
    <property type="match status" value="1"/>
</dbReference>
<accession>A0AA96LKF9</accession>
<evidence type="ECO:0000259" key="2">
    <source>
        <dbReference type="Pfam" id="PF07687"/>
    </source>
</evidence>
<evidence type="ECO:0000313" key="3">
    <source>
        <dbReference type="EMBL" id="WNQ13037.1"/>
    </source>
</evidence>
<dbReference type="PANTHER" id="PTHR30575">
    <property type="entry name" value="PEPTIDASE M20"/>
    <property type="match status" value="1"/>
</dbReference>
<dbReference type="EMBL" id="CP130318">
    <property type="protein sequence ID" value="WNQ13037.1"/>
    <property type="molecule type" value="Genomic_DNA"/>
</dbReference>
<dbReference type="PANTHER" id="PTHR30575:SF0">
    <property type="entry name" value="XAA-ARG DIPEPTIDASE"/>
    <property type="match status" value="1"/>
</dbReference>
<dbReference type="KEGG" id="paun:MJA45_08420"/>
<proteinExistence type="inferred from homology"/>
<protein>
    <recommendedName>
        <fullName evidence="1">Peptidase M20 domain-containing protein 2</fullName>
    </recommendedName>
</protein>